<dbReference type="Gene3D" id="3.90.280.10">
    <property type="entry name" value="PEBP-like"/>
    <property type="match status" value="1"/>
</dbReference>
<dbReference type="AlphaFoldDB" id="A0A9P9AMZ3"/>
<dbReference type="GO" id="GO:0005543">
    <property type="term" value="F:phospholipid binding"/>
    <property type="evidence" value="ECO:0007669"/>
    <property type="project" value="TreeGrafter"/>
</dbReference>
<dbReference type="GO" id="GO:0046578">
    <property type="term" value="P:regulation of Ras protein signal transduction"/>
    <property type="evidence" value="ECO:0007669"/>
    <property type="project" value="TreeGrafter"/>
</dbReference>
<dbReference type="PANTHER" id="PTHR11362">
    <property type="entry name" value="PHOSPHATIDYLETHANOLAMINE-BINDING PROTEIN"/>
    <property type="match status" value="1"/>
</dbReference>
<dbReference type="GO" id="GO:0030162">
    <property type="term" value="P:regulation of proteolysis"/>
    <property type="evidence" value="ECO:0007669"/>
    <property type="project" value="TreeGrafter"/>
</dbReference>
<dbReference type="SUPFAM" id="SSF49777">
    <property type="entry name" value="PEBP-like"/>
    <property type="match status" value="1"/>
</dbReference>
<dbReference type="GO" id="GO:0030414">
    <property type="term" value="F:peptidase inhibitor activity"/>
    <property type="evidence" value="ECO:0007669"/>
    <property type="project" value="TreeGrafter"/>
</dbReference>
<dbReference type="EMBL" id="JAGPYM010000014">
    <property type="protein sequence ID" value="KAH6887394.1"/>
    <property type="molecule type" value="Genomic_DNA"/>
</dbReference>
<name>A0A9P9AMZ3_9HYPO</name>
<gene>
    <name evidence="1" type="ORF">B0T10DRAFT_574358</name>
</gene>
<dbReference type="InterPro" id="IPR008914">
    <property type="entry name" value="PEBP"/>
</dbReference>
<evidence type="ECO:0000313" key="1">
    <source>
        <dbReference type="EMBL" id="KAH6887394.1"/>
    </source>
</evidence>
<sequence>MAAGLVPGPADGLISPAFNPAFELKVAFNGRDVTLGNLFRSSECKSAPAINFSSDVHTELDKSYLIMLVDPDAPTPDDPKFAFWRHWIQSGLQPPREDAPCVTFSQAALTEYLGPGPKDDSKPHRYLFLLFREPSGFHLQKEDVGGEEFVQRRSFNAVEFIKTHHLELVGLNWMLGAGDGWQEQDLLTHHGSV</sequence>
<organism evidence="1 2">
    <name type="scientific">Thelonectria olida</name>
    <dbReference type="NCBI Taxonomy" id="1576542"/>
    <lineage>
        <taxon>Eukaryota</taxon>
        <taxon>Fungi</taxon>
        <taxon>Dikarya</taxon>
        <taxon>Ascomycota</taxon>
        <taxon>Pezizomycotina</taxon>
        <taxon>Sordariomycetes</taxon>
        <taxon>Hypocreomycetidae</taxon>
        <taxon>Hypocreales</taxon>
        <taxon>Nectriaceae</taxon>
        <taxon>Thelonectria</taxon>
    </lineage>
</organism>
<dbReference type="CDD" id="cd00866">
    <property type="entry name" value="PEBP_euk"/>
    <property type="match status" value="1"/>
</dbReference>
<dbReference type="Proteomes" id="UP000777438">
    <property type="component" value="Unassembled WGS sequence"/>
</dbReference>
<keyword evidence="2" id="KW-1185">Reference proteome</keyword>
<accession>A0A9P9AMZ3</accession>
<evidence type="ECO:0000313" key="2">
    <source>
        <dbReference type="Proteomes" id="UP000777438"/>
    </source>
</evidence>
<dbReference type="OrthoDB" id="2506647at2759"/>
<dbReference type="Pfam" id="PF01161">
    <property type="entry name" value="PBP"/>
    <property type="match status" value="1"/>
</dbReference>
<dbReference type="InterPro" id="IPR035810">
    <property type="entry name" value="PEBP_euk"/>
</dbReference>
<comment type="caution">
    <text evidence="1">The sequence shown here is derived from an EMBL/GenBank/DDBJ whole genome shotgun (WGS) entry which is preliminary data.</text>
</comment>
<reference evidence="1 2" key="1">
    <citation type="journal article" date="2021" name="Nat. Commun.">
        <title>Genetic determinants of endophytism in the Arabidopsis root mycobiome.</title>
        <authorList>
            <person name="Mesny F."/>
            <person name="Miyauchi S."/>
            <person name="Thiergart T."/>
            <person name="Pickel B."/>
            <person name="Atanasova L."/>
            <person name="Karlsson M."/>
            <person name="Huettel B."/>
            <person name="Barry K.W."/>
            <person name="Haridas S."/>
            <person name="Chen C."/>
            <person name="Bauer D."/>
            <person name="Andreopoulos W."/>
            <person name="Pangilinan J."/>
            <person name="LaButti K."/>
            <person name="Riley R."/>
            <person name="Lipzen A."/>
            <person name="Clum A."/>
            <person name="Drula E."/>
            <person name="Henrissat B."/>
            <person name="Kohler A."/>
            <person name="Grigoriev I.V."/>
            <person name="Martin F.M."/>
            <person name="Hacquard S."/>
        </authorList>
    </citation>
    <scope>NUCLEOTIDE SEQUENCE [LARGE SCALE GENOMIC DNA]</scope>
    <source>
        <strain evidence="1 2">MPI-CAGE-CH-0241</strain>
    </source>
</reference>
<protein>
    <submittedName>
        <fullName evidence="1">Phosphatidylethanolamine-binding protein</fullName>
    </submittedName>
</protein>
<proteinExistence type="predicted"/>
<dbReference type="PANTHER" id="PTHR11362:SF85">
    <property type="entry name" value="INHIBITOR (TFS1), PUTATIVE (AFU_ORTHOLOGUE AFUA_4G08120)-RELATED"/>
    <property type="match status" value="1"/>
</dbReference>
<dbReference type="InterPro" id="IPR036610">
    <property type="entry name" value="PEBP-like_sf"/>
</dbReference>